<dbReference type="FunFam" id="2.40.128.20:FF:000001">
    <property type="entry name" value="Fatty acid-binding protein, adipocyte"/>
    <property type="match status" value="1"/>
</dbReference>
<dbReference type="CTD" id="569308"/>
<dbReference type="Gene3D" id="2.40.128.20">
    <property type="match status" value="1"/>
</dbReference>
<dbReference type="Ensembl" id="ENSSANT00000054405.1">
    <property type="protein sequence ID" value="ENSSANP00000051193.1"/>
    <property type="gene ID" value="ENSSANG00000025662.1"/>
</dbReference>
<dbReference type="InterPro" id="IPR000463">
    <property type="entry name" value="Fatty_acid-bd"/>
</dbReference>
<evidence type="ECO:0000256" key="1">
    <source>
        <dbReference type="ARBA" id="ARBA00008390"/>
    </source>
</evidence>
<dbReference type="Proteomes" id="UP000472260">
    <property type="component" value="Unassembled WGS sequence"/>
</dbReference>
<dbReference type="InterPro" id="IPR031259">
    <property type="entry name" value="ILBP"/>
</dbReference>
<reference evidence="4" key="2">
    <citation type="submission" date="2025-09" db="UniProtKB">
        <authorList>
            <consortium name="Ensembl"/>
        </authorList>
    </citation>
    <scope>IDENTIFICATION</scope>
</reference>
<sequence>MPANYSGTWDMVDNQNFEGYMVAVGIDFATRKVARMLKPQKVFEQDGDSFIIKTFTTFRNYSCSFKISEEFEEITKGLDNRKCQTTVNWDNDKLVCVQKGEKKNRGWTHWMEGDTLYLELRCEDQICKQTYKRTA</sequence>
<dbReference type="OrthoDB" id="1872155at2759"/>
<dbReference type="RefSeq" id="XP_016314031.1">
    <property type="nucleotide sequence ID" value="XM_016458545.1"/>
</dbReference>
<keyword evidence="5" id="KW-1185">Reference proteome</keyword>
<organism evidence="4 5">
    <name type="scientific">Sinocyclocheilus anshuiensis</name>
    <dbReference type="NCBI Taxonomy" id="1608454"/>
    <lineage>
        <taxon>Eukaryota</taxon>
        <taxon>Metazoa</taxon>
        <taxon>Chordata</taxon>
        <taxon>Craniata</taxon>
        <taxon>Vertebrata</taxon>
        <taxon>Euteleostomi</taxon>
        <taxon>Actinopterygii</taxon>
        <taxon>Neopterygii</taxon>
        <taxon>Teleostei</taxon>
        <taxon>Ostariophysi</taxon>
        <taxon>Cypriniformes</taxon>
        <taxon>Cyprinidae</taxon>
        <taxon>Cyprininae</taxon>
        <taxon>Sinocyclocheilus</taxon>
    </lineage>
</organism>
<proteinExistence type="inferred from homology"/>
<dbReference type="PANTHER" id="PTHR11955">
    <property type="entry name" value="FATTY ACID BINDING PROTEIN"/>
    <property type="match status" value="1"/>
</dbReference>
<dbReference type="KEGG" id="sanh:107666991"/>
<evidence type="ECO:0000259" key="3">
    <source>
        <dbReference type="PROSITE" id="PS00214"/>
    </source>
</evidence>
<dbReference type="GO" id="GO:0008289">
    <property type="term" value="F:lipid binding"/>
    <property type="evidence" value="ECO:0007669"/>
    <property type="project" value="InterPro"/>
</dbReference>
<dbReference type="InterPro" id="IPR000566">
    <property type="entry name" value="Lipocln_cytosolic_FA-bd_dom"/>
</dbReference>
<evidence type="ECO:0000313" key="4">
    <source>
        <dbReference type="Ensembl" id="ENSSANP00000051193.1"/>
    </source>
</evidence>
<keyword evidence="2" id="KW-0813">Transport</keyword>
<comment type="similarity">
    <text evidence="1 2">Belongs to the calycin superfamily. Fatty-acid binding protein (FABP) family.</text>
</comment>
<dbReference type="PROSITE" id="PS00214">
    <property type="entry name" value="FABP"/>
    <property type="match status" value="1"/>
</dbReference>
<evidence type="ECO:0000313" key="5">
    <source>
        <dbReference type="Proteomes" id="UP000472260"/>
    </source>
</evidence>
<gene>
    <name evidence="4" type="primary">rbp7b</name>
</gene>
<reference evidence="4" key="1">
    <citation type="submission" date="2025-08" db="UniProtKB">
        <authorList>
            <consortium name="Ensembl"/>
        </authorList>
    </citation>
    <scope>IDENTIFICATION</scope>
</reference>
<name>A0A671NY18_9TELE</name>
<accession>A0A671NY18</accession>
<dbReference type="SUPFAM" id="SSF50814">
    <property type="entry name" value="Lipocalins"/>
    <property type="match status" value="1"/>
</dbReference>
<dbReference type="GeneID" id="107666991"/>
<dbReference type="PRINTS" id="PR00178">
    <property type="entry name" value="FATTYACIDBP"/>
</dbReference>
<dbReference type="Pfam" id="PF00061">
    <property type="entry name" value="Lipocalin"/>
    <property type="match status" value="1"/>
</dbReference>
<dbReference type="InterPro" id="IPR012674">
    <property type="entry name" value="Calycin"/>
</dbReference>
<evidence type="ECO:0000256" key="2">
    <source>
        <dbReference type="RuleBase" id="RU003696"/>
    </source>
</evidence>
<protein>
    <submittedName>
        <fullName evidence="4">Retinoid-binding protein 7-like</fullName>
    </submittedName>
</protein>
<feature type="domain" description="Cytosolic fatty-acid binding proteins" evidence="3">
    <location>
        <begin position="7"/>
        <end position="24"/>
    </location>
</feature>
<dbReference type="AlphaFoldDB" id="A0A671NY18"/>